<protein>
    <submittedName>
        <fullName evidence="1">Uncharacterized protein</fullName>
    </submittedName>
</protein>
<organism evidence="1 2">
    <name type="scientific">Gordonia asplenii</name>
    <dbReference type="NCBI Taxonomy" id="2725283"/>
    <lineage>
        <taxon>Bacteria</taxon>
        <taxon>Bacillati</taxon>
        <taxon>Actinomycetota</taxon>
        <taxon>Actinomycetes</taxon>
        <taxon>Mycobacteriales</taxon>
        <taxon>Gordoniaceae</taxon>
        <taxon>Gordonia</taxon>
    </lineage>
</organism>
<dbReference type="AlphaFoldDB" id="A0A848L0Z9"/>
<comment type="caution">
    <text evidence="1">The sequence shown here is derived from an EMBL/GenBank/DDBJ whole genome shotgun (WGS) entry which is preliminary data.</text>
</comment>
<dbReference type="EMBL" id="JABBNB010000031">
    <property type="protein sequence ID" value="NMO04142.1"/>
    <property type="molecule type" value="Genomic_DNA"/>
</dbReference>
<dbReference type="RefSeq" id="WP_170196646.1">
    <property type="nucleotide sequence ID" value="NZ_JABBNB010000031.1"/>
</dbReference>
<sequence length="442" mass="47604">MTAPRPRTAVITEAWRNMVDATVADTGADPFTMMSGRDGGPLARTVKCIIDPLVLRLRANPDYGKPLLDADQARDVGNLIGAAAPTLADAARWFTELKAQRRTAGITGGNIQEQYFPRAFELAVSYGTPADDASSIAAEMIVDIHQPSAGMSVDDLTDYLDAGHDRLAAALDAVWTSTTQAPVGRPPADSSETVAALLSDDVDARVRDLHWKELTASNLPAAVGLDLFDTGTSITELLAACEIRVPESVRAPSLSAVVPATAPPLRGRAAGLPLDRSIATRVATTLRRSRDREQLPPIADLVDDEITRSRAPWALDGAVWQAAALVGVIVAAQLYPLAPQASPHGFVTAMTQRLAAQAHILYNRRFLLDGSDSDLATDLREFWRPYLSRLWVRLHGRSIGEPDTPATRFDAAALLDLLDGIARSVSYDQRSRIRAVIEKAAR</sequence>
<evidence type="ECO:0000313" key="2">
    <source>
        <dbReference type="Proteomes" id="UP000550729"/>
    </source>
</evidence>
<keyword evidence="2" id="KW-1185">Reference proteome</keyword>
<evidence type="ECO:0000313" key="1">
    <source>
        <dbReference type="EMBL" id="NMO04142.1"/>
    </source>
</evidence>
<gene>
    <name evidence="1" type="ORF">HH308_23275</name>
</gene>
<dbReference type="Proteomes" id="UP000550729">
    <property type="component" value="Unassembled WGS sequence"/>
</dbReference>
<reference evidence="1 2" key="1">
    <citation type="submission" date="2020-04" db="EMBL/GenBank/DDBJ databases">
        <title>Gordonia sp. nov. TBRC 11910.</title>
        <authorList>
            <person name="Suriyachadkun C."/>
        </authorList>
    </citation>
    <scope>NUCLEOTIDE SEQUENCE [LARGE SCALE GENOMIC DNA]</scope>
    <source>
        <strain evidence="1 2">TBRC 11910</strain>
    </source>
</reference>
<name>A0A848L0Z9_9ACTN</name>
<accession>A0A848L0Z9</accession>
<proteinExistence type="predicted"/>